<reference evidence="2 3" key="1">
    <citation type="submission" date="2021-12" db="EMBL/GenBank/DDBJ databases">
        <title>Genome sequence of Kibdelosporangium philippinense ATCC 49844.</title>
        <authorList>
            <person name="Fedorov E.A."/>
            <person name="Omeragic M."/>
            <person name="Shalygina K.F."/>
            <person name="Maclea K.S."/>
        </authorList>
    </citation>
    <scope>NUCLEOTIDE SEQUENCE [LARGE SCALE GENOMIC DNA]</scope>
    <source>
        <strain evidence="2 3">ATCC 49844</strain>
    </source>
</reference>
<name>A0ABS8ZNL1_9PSEU</name>
<gene>
    <name evidence="2" type="ORF">LWC34_42085</name>
</gene>
<evidence type="ECO:0000256" key="1">
    <source>
        <dbReference type="SAM" id="MobiDB-lite"/>
    </source>
</evidence>
<dbReference type="EMBL" id="JAJVCN010000003">
    <property type="protein sequence ID" value="MCE7009360.1"/>
    <property type="molecule type" value="Genomic_DNA"/>
</dbReference>
<organism evidence="2 3">
    <name type="scientific">Kibdelosporangium philippinense</name>
    <dbReference type="NCBI Taxonomy" id="211113"/>
    <lineage>
        <taxon>Bacteria</taxon>
        <taxon>Bacillati</taxon>
        <taxon>Actinomycetota</taxon>
        <taxon>Actinomycetes</taxon>
        <taxon>Pseudonocardiales</taxon>
        <taxon>Pseudonocardiaceae</taxon>
        <taxon>Kibdelosporangium</taxon>
    </lineage>
</organism>
<evidence type="ECO:0000313" key="2">
    <source>
        <dbReference type="EMBL" id="MCE7009360.1"/>
    </source>
</evidence>
<feature type="region of interest" description="Disordered" evidence="1">
    <location>
        <begin position="1"/>
        <end position="59"/>
    </location>
</feature>
<evidence type="ECO:0000313" key="3">
    <source>
        <dbReference type="Proteomes" id="UP001521150"/>
    </source>
</evidence>
<sequence length="95" mass="10675">MGKKKARRRIAADAETVAQAKSGAQVDASGENWAAKEQPAQEQAVREQGARNRAAQDQAARDRAELAALRREYKQLREDNEILQRARAFFARKPQ</sequence>
<keyword evidence="3" id="KW-1185">Reference proteome</keyword>
<protein>
    <recommendedName>
        <fullName evidence="4">Transposase</fullName>
    </recommendedName>
</protein>
<comment type="caution">
    <text evidence="2">The sequence shown here is derived from an EMBL/GenBank/DDBJ whole genome shotgun (WGS) entry which is preliminary data.</text>
</comment>
<dbReference type="RefSeq" id="WP_233730779.1">
    <property type="nucleotide sequence ID" value="NZ_JAJVCN010000003.1"/>
</dbReference>
<accession>A0ABS8ZNL1</accession>
<proteinExistence type="predicted"/>
<evidence type="ECO:0008006" key="4">
    <source>
        <dbReference type="Google" id="ProtNLM"/>
    </source>
</evidence>
<dbReference type="Proteomes" id="UP001521150">
    <property type="component" value="Unassembled WGS sequence"/>
</dbReference>